<organism evidence="4 5">
    <name type="scientific">Raphanus sativus</name>
    <name type="common">Radish</name>
    <name type="synonym">Raphanus raphanistrum var. sativus</name>
    <dbReference type="NCBI Taxonomy" id="3726"/>
    <lineage>
        <taxon>Eukaryota</taxon>
        <taxon>Viridiplantae</taxon>
        <taxon>Streptophyta</taxon>
        <taxon>Embryophyta</taxon>
        <taxon>Tracheophyta</taxon>
        <taxon>Spermatophyta</taxon>
        <taxon>Magnoliopsida</taxon>
        <taxon>eudicotyledons</taxon>
        <taxon>Gunneridae</taxon>
        <taxon>Pentapetalae</taxon>
        <taxon>rosids</taxon>
        <taxon>malvids</taxon>
        <taxon>Brassicales</taxon>
        <taxon>Brassicaceae</taxon>
        <taxon>Brassiceae</taxon>
        <taxon>Raphanus</taxon>
    </lineage>
</organism>
<dbReference type="OrthoDB" id="1097630at2759"/>
<evidence type="ECO:0000259" key="2">
    <source>
        <dbReference type="Pfam" id="PF14111"/>
    </source>
</evidence>
<dbReference type="AlphaFoldDB" id="A0A6J0LMI2"/>
<dbReference type="Pfam" id="PF14392">
    <property type="entry name" value="zf-CCHC_4"/>
    <property type="match status" value="1"/>
</dbReference>
<evidence type="ECO:0000313" key="4">
    <source>
        <dbReference type="Proteomes" id="UP000504610"/>
    </source>
</evidence>
<dbReference type="RefSeq" id="XP_018461103.2">
    <property type="nucleotide sequence ID" value="XM_018605601.2"/>
</dbReference>
<proteinExistence type="predicted"/>
<name>A0A6J0LMI2_RAPSA</name>
<evidence type="ECO:0000259" key="3">
    <source>
        <dbReference type="Pfam" id="PF14392"/>
    </source>
</evidence>
<dbReference type="InterPro" id="IPR025558">
    <property type="entry name" value="DUF4283"/>
</dbReference>
<protein>
    <submittedName>
        <fullName evidence="5">Uncharacterized protein LOC108832108</fullName>
    </submittedName>
</protein>
<sequence>MAANLRRGFQNINLGADDPPVQVPDYVINEAAAENRFIIIGRPVMPRRQNIRAIIATLPRNWGHEGVHGRLVEGRRFQFVFPSEETSEMVLRRGPWAFADRMLIMERWTLAFNPLMLNFIPFWIQIRGIPFQFMSQAVVMHIGRALGMYMEVDYNPEVTARREFARVRVNWNVDEPLRFQKQFQFTQGVNTLLRFTYERLRGFCEVCGMLTHDSGACLIQNGGPANDDDDDDDSGNDEGQEEGANTVLERVDAPGIIIE</sequence>
<feature type="compositionally biased region" description="Acidic residues" evidence="1">
    <location>
        <begin position="226"/>
        <end position="241"/>
    </location>
</feature>
<dbReference type="GeneID" id="108832108"/>
<evidence type="ECO:0000313" key="5">
    <source>
        <dbReference type="RefSeq" id="XP_018461103.2"/>
    </source>
</evidence>
<dbReference type="PANTHER" id="PTHR31286:SF162">
    <property type="entry name" value="DUF4283 DOMAIN-CONTAINING PROTEIN-RELATED"/>
    <property type="match status" value="1"/>
</dbReference>
<feature type="domain" description="DUF4283" evidence="2">
    <location>
        <begin position="32"/>
        <end position="114"/>
    </location>
</feature>
<dbReference type="InterPro" id="IPR025836">
    <property type="entry name" value="Zn_knuckle_CX2CX4HX4C"/>
</dbReference>
<dbReference type="PANTHER" id="PTHR31286">
    <property type="entry name" value="GLYCINE-RICH CELL WALL STRUCTURAL PROTEIN 1.8-LIKE"/>
    <property type="match status" value="1"/>
</dbReference>
<reference evidence="4" key="1">
    <citation type="journal article" date="2019" name="Database">
        <title>The radish genome database (RadishGD): an integrated information resource for radish genomics.</title>
        <authorList>
            <person name="Yu H.J."/>
            <person name="Baek S."/>
            <person name="Lee Y.J."/>
            <person name="Cho A."/>
            <person name="Mun J.H."/>
        </authorList>
    </citation>
    <scope>NUCLEOTIDE SEQUENCE [LARGE SCALE GENOMIC DNA]</scope>
    <source>
        <strain evidence="4">cv. WK10039</strain>
    </source>
</reference>
<reference evidence="5" key="2">
    <citation type="submission" date="2025-08" db="UniProtKB">
        <authorList>
            <consortium name="RefSeq"/>
        </authorList>
    </citation>
    <scope>IDENTIFICATION</scope>
    <source>
        <tissue evidence="5">Leaf</tissue>
    </source>
</reference>
<evidence type="ECO:0000256" key="1">
    <source>
        <dbReference type="SAM" id="MobiDB-lite"/>
    </source>
</evidence>
<gene>
    <name evidence="5" type="primary">LOC108832108</name>
</gene>
<dbReference type="InterPro" id="IPR040256">
    <property type="entry name" value="At4g02000-like"/>
</dbReference>
<dbReference type="Pfam" id="PF14111">
    <property type="entry name" value="DUF4283"/>
    <property type="match status" value="1"/>
</dbReference>
<dbReference type="Proteomes" id="UP000504610">
    <property type="component" value="Chromosome 5"/>
</dbReference>
<dbReference type="KEGG" id="rsz:108832108"/>
<feature type="domain" description="Zinc knuckle CX2CX4HX4C" evidence="3">
    <location>
        <begin position="171"/>
        <end position="218"/>
    </location>
</feature>
<accession>A0A6J0LMI2</accession>
<feature type="region of interest" description="Disordered" evidence="1">
    <location>
        <begin position="221"/>
        <end position="254"/>
    </location>
</feature>
<keyword evidence="4" id="KW-1185">Reference proteome</keyword>